<dbReference type="STRING" id="1448320.A0A319DK32"/>
<keyword evidence="3 9" id="KW-0235">DNA replication</keyword>
<dbReference type="OrthoDB" id="1751331at2759"/>
<evidence type="ECO:0000256" key="4">
    <source>
        <dbReference type="ARBA" id="ARBA00022723"/>
    </source>
</evidence>
<evidence type="ECO:0000259" key="11">
    <source>
        <dbReference type="Pfam" id="PF01336"/>
    </source>
</evidence>
<sequence length="604" mass="67702">MAAEVTSQVSFGALSAIFDDTKTQTREPIVQCVQIKPLPPQQNNQERYRAVFSDISNYVQTMLATQLNPIVSSGLLRKGCFVRLKSFQANSVKGKKILIILDLEVLQELGEADKIGDPKPLENKTEEDEKSQTTTISSNGFYGSKIQGAQPQTNTRAQPTRPALGSAHATIYPIEAISPYSHKWTIKARCTSKSNIKTWHNRNTEGKLFSVNLLDDSGEIRATGFNDQCDMLYDIFQEGNVYYISNCRVQIAKKQFTNLNNDYELTFERDTVVEKAEDQSDVPQVRFNFTAIGDLQGVEKDTTIDVIGVLKEAMDVSQIVSKTTSKPYNKRELTLVDNSGFSVRLTVWGATALNFNTLPESVIAFKGVKVSDFGGRSLSLLSSGSMTVDPDIEEAHRLKGWYDAQGRNGNFNSHASLSGTTSSTMKPDQFKTIAQVKEEQLGMSEEAVYFSLKATVIYIKQDNMCYPACLSDGCNKKVTELDPGQWRCERCDKTHPRPEYRYIMLANVSDHTGQLWLSCFDDVGRLMMDTSADQLMQLRQTDEKAAGDTFQDANCRSWNFRCRAKIDHFGDQQRIRYQISSAKAVNYSEEASRLAELIDSYTVS</sequence>
<dbReference type="FunFam" id="2.40.50.140:FF:000064">
    <property type="entry name" value="Replication protein A subunit"/>
    <property type="match status" value="1"/>
</dbReference>
<dbReference type="GO" id="GO:0000781">
    <property type="term" value="C:chromosome, telomeric region"/>
    <property type="evidence" value="ECO:0007669"/>
    <property type="project" value="UniProtKB-ARBA"/>
</dbReference>
<dbReference type="Proteomes" id="UP000247810">
    <property type="component" value="Unassembled WGS sequence"/>
</dbReference>
<comment type="similarity">
    <text evidence="2 9">Belongs to the replication factor A protein 1 family.</text>
</comment>
<dbReference type="SUPFAM" id="SSF50249">
    <property type="entry name" value="Nucleic acid-binding proteins"/>
    <property type="match status" value="4"/>
</dbReference>
<dbReference type="InterPro" id="IPR004365">
    <property type="entry name" value="NA-bd_OB_tRNA"/>
</dbReference>
<dbReference type="FunFam" id="2.40.50.140:FF:000090">
    <property type="entry name" value="Replication protein A subunit"/>
    <property type="match status" value="1"/>
</dbReference>
<dbReference type="InterPro" id="IPR004591">
    <property type="entry name" value="Rfa1"/>
</dbReference>
<dbReference type="GO" id="GO:0006310">
    <property type="term" value="P:DNA recombination"/>
    <property type="evidence" value="ECO:0007669"/>
    <property type="project" value="InterPro"/>
</dbReference>
<evidence type="ECO:0000256" key="6">
    <source>
        <dbReference type="ARBA" id="ARBA00022833"/>
    </source>
</evidence>
<evidence type="ECO:0000313" key="16">
    <source>
        <dbReference type="Proteomes" id="UP000247810"/>
    </source>
</evidence>
<dbReference type="InterPro" id="IPR013955">
    <property type="entry name" value="Rep_factor-A_C"/>
</dbReference>
<feature type="compositionally biased region" description="Polar residues" evidence="10">
    <location>
        <begin position="132"/>
        <end position="144"/>
    </location>
</feature>
<evidence type="ECO:0000256" key="10">
    <source>
        <dbReference type="SAM" id="MobiDB-lite"/>
    </source>
</evidence>
<dbReference type="CDD" id="cd04476">
    <property type="entry name" value="RPA1_DBD_C"/>
    <property type="match status" value="1"/>
</dbReference>
<keyword evidence="7 9" id="KW-0238">DNA-binding</keyword>
<comment type="subunit">
    <text evidence="9">Component of the heterotrimeric canonical replication protein A complex (RPA).</text>
</comment>
<dbReference type="Pfam" id="PF16900">
    <property type="entry name" value="REPA_OB_2"/>
    <property type="match status" value="1"/>
</dbReference>
<feature type="domain" description="Replication factor-A protein 1 N-terminal" evidence="12">
    <location>
        <begin position="9"/>
        <end position="107"/>
    </location>
</feature>
<comment type="function">
    <text evidence="9">As part of the replication protein A (RPA/RP-A), a single-stranded DNA-binding heterotrimeric complex, may play an essential role in DNA replication, recombination and repair. Binds and stabilizes single-stranded DNA intermediates, preventing complementary DNA reannealing and recruiting different proteins involved in DNA metabolism.</text>
</comment>
<dbReference type="VEuPathDB" id="FungiDB:BO71DRAFT_395871"/>
<dbReference type="GO" id="GO:0003697">
    <property type="term" value="F:single-stranded DNA binding"/>
    <property type="evidence" value="ECO:0007669"/>
    <property type="project" value="UniProtKB-ARBA"/>
</dbReference>
<feature type="region of interest" description="Disordered" evidence="10">
    <location>
        <begin position="114"/>
        <end position="144"/>
    </location>
</feature>
<dbReference type="FunFam" id="2.40.50.140:FF:000041">
    <property type="entry name" value="Replication protein A subunit"/>
    <property type="match status" value="1"/>
</dbReference>
<evidence type="ECO:0000256" key="1">
    <source>
        <dbReference type="ARBA" id="ARBA00004123"/>
    </source>
</evidence>
<dbReference type="FunFam" id="2.40.50.140:FF:000117">
    <property type="entry name" value="Replication protein A subunit"/>
    <property type="match status" value="1"/>
</dbReference>
<proteinExistence type="inferred from homology"/>
<feature type="compositionally biased region" description="Basic and acidic residues" evidence="10">
    <location>
        <begin position="114"/>
        <end position="124"/>
    </location>
</feature>
<evidence type="ECO:0000259" key="13">
    <source>
        <dbReference type="Pfam" id="PF08646"/>
    </source>
</evidence>
<dbReference type="AlphaFoldDB" id="A0A319DK32"/>
<gene>
    <name evidence="15" type="ORF">BO71DRAFT_395871</name>
</gene>
<dbReference type="Pfam" id="PF04057">
    <property type="entry name" value="Rep-A_N"/>
    <property type="match status" value="1"/>
</dbReference>
<name>A0A319DK32_9EURO</name>
<dbReference type="GO" id="GO:0005662">
    <property type="term" value="C:DNA replication factor A complex"/>
    <property type="evidence" value="ECO:0007669"/>
    <property type="project" value="UniProtKB-ARBA"/>
</dbReference>
<comment type="subcellular location">
    <subcellularLocation>
        <location evidence="1 9">Nucleus</location>
    </subcellularLocation>
</comment>
<dbReference type="GO" id="GO:0007004">
    <property type="term" value="P:telomere maintenance via telomerase"/>
    <property type="evidence" value="ECO:0007669"/>
    <property type="project" value="UniProtKB-ARBA"/>
</dbReference>
<evidence type="ECO:0000256" key="7">
    <source>
        <dbReference type="ARBA" id="ARBA00023125"/>
    </source>
</evidence>
<dbReference type="InterPro" id="IPR031657">
    <property type="entry name" value="REPA_OB_2"/>
</dbReference>
<dbReference type="Pfam" id="PF01336">
    <property type="entry name" value="tRNA_anti-codon"/>
    <property type="match status" value="1"/>
</dbReference>
<protein>
    <recommendedName>
        <fullName evidence="9">Replication protein A subunit</fullName>
    </recommendedName>
</protein>
<dbReference type="InterPro" id="IPR047192">
    <property type="entry name" value="Euk_RPA1_DBD_C"/>
</dbReference>
<dbReference type="CDD" id="cd04477">
    <property type="entry name" value="RPA1N"/>
    <property type="match status" value="1"/>
</dbReference>
<dbReference type="GO" id="GO:0006281">
    <property type="term" value="P:DNA repair"/>
    <property type="evidence" value="ECO:0007669"/>
    <property type="project" value="InterPro"/>
</dbReference>
<reference evidence="15 16" key="1">
    <citation type="submission" date="2018-02" db="EMBL/GenBank/DDBJ databases">
        <title>The genomes of Aspergillus section Nigri reveals drivers in fungal speciation.</title>
        <authorList>
            <consortium name="DOE Joint Genome Institute"/>
            <person name="Vesth T.C."/>
            <person name="Nybo J."/>
            <person name="Theobald S."/>
            <person name="Brandl J."/>
            <person name="Frisvad J.C."/>
            <person name="Nielsen K.F."/>
            <person name="Lyhne E.K."/>
            <person name="Kogle M.E."/>
            <person name="Kuo A."/>
            <person name="Riley R."/>
            <person name="Clum A."/>
            <person name="Nolan M."/>
            <person name="Lipzen A."/>
            <person name="Salamov A."/>
            <person name="Henrissat B."/>
            <person name="Wiebenga A."/>
            <person name="De vries R.P."/>
            <person name="Grigoriev I.V."/>
            <person name="Mortensen U.H."/>
            <person name="Andersen M.R."/>
            <person name="Baker S.E."/>
        </authorList>
    </citation>
    <scope>NUCLEOTIDE SEQUENCE [LARGE SCALE GENOMIC DNA]</scope>
    <source>
        <strain evidence="15 16">CBS 707.79</strain>
    </source>
</reference>
<dbReference type="Gene3D" id="2.40.50.140">
    <property type="entry name" value="Nucleic acid-binding proteins"/>
    <property type="match status" value="4"/>
</dbReference>
<accession>A0A319DK32</accession>
<feature type="domain" description="Replication factor A C-terminal" evidence="13">
    <location>
        <begin position="449"/>
        <end position="594"/>
    </location>
</feature>
<dbReference type="InterPro" id="IPR007199">
    <property type="entry name" value="Rep_factor-A_N"/>
</dbReference>
<keyword evidence="6 9" id="KW-0862">Zinc</keyword>
<keyword evidence="4 9" id="KW-0479">Metal-binding</keyword>
<organism evidence="15 16">
    <name type="scientific">Aspergillus ellipticus CBS 707.79</name>
    <dbReference type="NCBI Taxonomy" id="1448320"/>
    <lineage>
        <taxon>Eukaryota</taxon>
        <taxon>Fungi</taxon>
        <taxon>Dikarya</taxon>
        <taxon>Ascomycota</taxon>
        <taxon>Pezizomycotina</taxon>
        <taxon>Eurotiomycetes</taxon>
        <taxon>Eurotiomycetidae</taxon>
        <taxon>Eurotiales</taxon>
        <taxon>Aspergillaceae</taxon>
        <taxon>Aspergillus</taxon>
        <taxon>Aspergillus subgen. Circumdati</taxon>
    </lineage>
</organism>
<dbReference type="GO" id="GO:0008270">
    <property type="term" value="F:zinc ion binding"/>
    <property type="evidence" value="ECO:0007669"/>
    <property type="project" value="UniProtKB-KW"/>
</dbReference>
<dbReference type="EMBL" id="KZ825820">
    <property type="protein sequence ID" value="PYH97739.1"/>
    <property type="molecule type" value="Genomic_DNA"/>
</dbReference>
<dbReference type="PANTHER" id="PTHR47165:SF4">
    <property type="entry name" value="OS03G0429900 PROTEIN"/>
    <property type="match status" value="1"/>
</dbReference>
<dbReference type="CDD" id="cd04474">
    <property type="entry name" value="RPA1_DBD_A"/>
    <property type="match status" value="1"/>
</dbReference>
<evidence type="ECO:0000259" key="12">
    <source>
        <dbReference type="Pfam" id="PF04057"/>
    </source>
</evidence>
<evidence type="ECO:0000259" key="14">
    <source>
        <dbReference type="Pfam" id="PF16900"/>
    </source>
</evidence>
<dbReference type="InterPro" id="IPR012340">
    <property type="entry name" value="NA-bd_OB-fold"/>
</dbReference>
<evidence type="ECO:0000313" key="15">
    <source>
        <dbReference type="EMBL" id="PYH97739.1"/>
    </source>
</evidence>
<keyword evidence="8 9" id="KW-0539">Nucleus</keyword>
<keyword evidence="16" id="KW-1185">Reference proteome</keyword>
<dbReference type="NCBIfam" id="TIGR00617">
    <property type="entry name" value="rpa1"/>
    <property type="match status" value="1"/>
</dbReference>
<keyword evidence="5 9" id="KW-0863">Zinc-finger</keyword>
<dbReference type="CDD" id="cd04475">
    <property type="entry name" value="RPA1_DBD_B"/>
    <property type="match status" value="1"/>
</dbReference>
<feature type="domain" description="Replication protein A OB" evidence="14">
    <location>
        <begin position="292"/>
        <end position="389"/>
    </location>
</feature>
<evidence type="ECO:0000256" key="2">
    <source>
        <dbReference type="ARBA" id="ARBA00005690"/>
    </source>
</evidence>
<evidence type="ECO:0000256" key="3">
    <source>
        <dbReference type="ARBA" id="ARBA00022705"/>
    </source>
</evidence>
<evidence type="ECO:0000256" key="5">
    <source>
        <dbReference type="ARBA" id="ARBA00022771"/>
    </source>
</evidence>
<dbReference type="GO" id="GO:0006260">
    <property type="term" value="P:DNA replication"/>
    <property type="evidence" value="ECO:0007669"/>
    <property type="project" value="UniProtKB-KW"/>
</dbReference>
<evidence type="ECO:0000256" key="9">
    <source>
        <dbReference type="RuleBase" id="RU364130"/>
    </source>
</evidence>
<dbReference type="PANTHER" id="PTHR47165">
    <property type="entry name" value="OS03G0429900 PROTEIN"/>
    <property type="match status" value="1"/>
</dbReference>
<dbReference type="Pfam" id="PF08646">
    <property type="entry name" value="Rep_fac-A_C"/>
    <property type="match status" value="1"/>
</dbReference>
<feature type="domain" description="OB" evidence="11">
    <location>
        <begin position="184"/>
        <end position="265"/>
    </location>
</feature>
<evidence type="ECO:0000256" key="8">
    <source>
        <dbReference type="ARBA" id="ARBA00023242"/>
    </source>
</evidence>